<keyword evidence="2" id="KW-1133">Transmembrane helix</keyword>
<feature type="compositionally biased region" description="Low complexity" evidence="1">
    <location>
        <begin position="401"/>
        <end position="415"/>
    </location>
</feature>
<dbReference type="EMBL" id="JAACJO010000007">
    <property type="protein sequence ID" value="KAF5355722.1"/>
    <property type="molecule type" value="Genomic_DNA"/>
</dbReference>
<proteinExistence type="predicted"/>
<organism evidence="4 5">
    <name type="scientific">Leucocoprinus leucothites</name>
    <dbReference type="NCBI Taxonomy" id="201217"/>
    <lineage>
        <taxon>Eukaryota</taxon>
        <taxon>Fungi</taxon>
        <taxon>Dikarya</taxon>
        <taxon>Basidiomycota</taxon>
        <taxon>Agaricomycotina</taxon>
        <taxon>Agaricomycetes</taxon>
        <taxon>Agaricomycetidae</taxon>
        <taxon>Agaricales</taxon>
        <taxon>Agaricineae</taxon>
        <taxon>Agaricaceae</taxon>
        <taxon>Leucocoprinus</taxon>
    </lineage>
</organism>
<feature type="compositionally biased region" description="Polar residues" evidence="1">
    <location>
        <begin position="390"/>
        <end position="400"/>
    </location>
</feature>
<feature type="chain" id="PRO_5034316373" evidence="3">
    <location>
        <begin position="26"/>
        <end position="504"/>
    </location>
</feature>
<feature type="region of interest" description="Disordered" evidence="1">
    <location>
        <begin position="334"/>
        <end position="504"/>
    </location>
</feature>
<name>A0A8H5G0K9_9AGAR</name>
<dbReference type="AlphaFoldDB" id="A0A8H5G0K9"/>
<gene>
    <name evidence="4" type="ORF">D9756_004394</name>
</gene>
<keyword evidence="2" id="KW-0472">Membrane</keyword>
<dbReference type="Proteomes" id="UP000559027">
    <property type="component" value="Unassembled WGS sequence"/>
</dbReference>
<sequence>MRGMNALKFGGVSGVLLAMVGEGMGTVFQRAFQTNATCTPSNGEDWIWMDNAQHQSPCLTAAYTIGPCASLNYNVPALTGSDQYGPPANSTVNACICSWAVYNLLSACTLCQGHQSSIPSWTSWIQNCGGSVSSTRPYPENVTIPQDITFPNWAAQNPTSWPEQRFDGNAAKTYAVQRPGDWTDPSSPKASQSTKHGSNVGAIAGGVVGGVVVLAIGIAAALFLYCRNQKRKAQPGQEVPQMAQSPFDHHVRSPSDLSARTGLVYSPFSHASSPSDGSIARLLNSPTTLYTHNSSRNSFAQDSFMLSYAGTPPPQQGIPTPSNTFMTFNGAVSPFTLERPSSQSPPLSGHDRKRSEASTHMTEANGVSLASLNRSPMNPPAYTEAHNTRGDFSSQAPDQASTYGSSSSIITTPSTNPFRRPHEKSPSVGTVNSNEPTTGVIRTQGGSASLGGAMEFITRMNDTPDTSGAIPAYTGPGPSTAAPRDEKRRRPTITNQTPDEDAHQ</sequence>
<evidence type="ECO:0000256" key="1">
    <source>
        <dbReference type="SAM" id="MobiDB-lite"/>
    </source>
</evidence>
<evidence type="ECO:0000256" key="3">
    <source>
        <dbReference type="SAM" id="SignalP"/>
    </source>
</evidence>
<comment type="caution">
    <text evidence="4">The sequence shown here is derived from an EMBL/GenBank/DDBJ whole genome shotgun (WGS) entry which is preliminary data.</text>
</comment>
<keyword evidence="3" id="KW-0732">Signal</keyword>
<reference evidence="4 5" key="1">
    <citation type="journal article" date="2020" name="ISME J.">
        <title>Uncovering the hidden diversity of litter-decomposition mechanisms in mushroom-forming fungi.</title>
        <authorList>
            <person name="Floudas D."/>
            <person name="Bentzer J."/>
            <person name="Ahren D."/>
            <person name="Johansson T."/>
            <person name="Persson P."/>
            <person name="Tunlid A."/>
        </authorList>
    </citation>
    <scope>NUCLEOTIDE SEQUENCE [LARGE SCALE GENOMIC DNA]</scope>
    <source>
        <strain evidence="4 5">CBS 146.42</strain>
    </source>
</reference>
<protein>
    <submittedName>
        <fullName evidence="4">Uncharacterized protein</fullName>
    </submittedName>
</protein>
<keyword evidence="2" id="KW-0812">Transmembrane</keyword>
<keyword evidence="5" id="KW-1185">Reference proteome</keyword>
<evidence type="ECO:0000313" key="4">
    <source>
        <dbReference type="EMBL" id="KAF5355722.1"/>
    </source>
</evidence>
<dbReference type="Gene3D" id="1.20.5.510">
    <property type="entry name" value="Single helix bin"/>
    <property type="match status" value="1"/>
</dbReference>
<evidence type="ECO:0000313" key="5">
    <source>
        <dbReference type="Proteomes" id="UP000559027"/>
    </source>
</evidence>
<feature type="transmembrane region" description="Helical" evidence="2">
    <location>
        <begin position="200"/>
        <end position="225"/>
    </location>
</feature>
<accession>A0A8H5G0K9</accession>
<dbReference type="OrthoDB" id="2796893at2759"/>
<feature type="compositionally biased region" description="Polar residues" evidence="1">
    <location>
        <begin position="427"/>
        <end position="447"/>
    </location>
</feature>
<feature type="region of interest" description="Disordered" evidence="1">
    <location>
        <begin position="235"/>
        <end position="254"/>
    </location>
</feature>
<feature type="signal peptide" evidence="3">
    <location>
        <begin position="1"/>
        <end position="25"/>
    </location>
</feature>
<evidence type="ECO:0000256" key="2">
    <source>
        <dbReference type="SAM" id="Phobius"/>
    </source>
</evidence>
<feature type="region of interest" description="Disordered" evidence="1">
    <location>
        <begin position="177"/>
        <end position="197"/>
    </location>
</feature>
<feature type="compositionally biased region" description="Polar residues" evidence="1">
    <location>
        <begin position="184"/>
        <end position="197"/>
    </location>
</feature>